<dbReference type="SUPFAM" id="SSF53706">
    <property type="entry name" value="Formate dehydrogenase/DMSO reductase, domains 1-3"/>
    <property type="match status" value="1"/>
</dbReference>
<dbReference type="GO" id="GO:0051539">
    <property type="term" value="F:4 iron, 4 sulfur cluster binding"/>
    <property type="evidence" value="ECO:0007669"/>
    <property type="project" value="UniProtKB-KW"/>
</dbReference>
<dbReference type="Proteomes" id="UP000295198">
    <property type="component" value="Unassembled WGS sequence"/>
</dbReference>
<reference evidence="6 7" key="1">
    <citation type="submission" date="2019-01" db="EMBL/GenBank/DDBJ databases">
        <title>Nocardioides guangzhouensis sp. nov., an actinobacterium isolated from soil.</title>
        <authorList>
            <person name="Fu Y."/>
            <person name="Cai Y."/>
            <person name="Lin Z."/>
            <person name="Chen P."/>
        </authorList>
    </citation>
    <scope>NUCLEOTIDE SEQUENCE [LARGE SCALE GENOMIC DNA]</scope>
    <source>
        <strain evidence="6 7">130</strain>
    </source>
</reference>
<evidence type="ECO:0000256" key="3">
    <source>
        <dbReference type="ARBA" id="ARBA00023004"/>
    </source>
</evidence>
<organism evidence="6 7">
    <name type="scientific">Nocardioides guangzhouensis</name>
    <dbReference type="NCBI Taxonomy" id="2497878"/>
    <lineage>
        <taxon>Bacteria</taxon>
        <taxon>Bacillati</taxon>
        <taxon>Actinomycetota</taxon>
        <taxon>Actinomycetes</taxon>
        <taxon>Propionibacteriales</taxon>
        <taxon>Nocardioidaceae</taxon>
        <taxon>Nocardioides</taxon>
    </lineage>
</organism>
<evidence type="ECO:0000256" key="2">
    <source>
        <dbReference type="ARBA" id="ARBA00022723"/>
    </source>
</evidence>
<feature type="domain" description="4Fe-4S Mo/W bis-MGD-type" evidence="5">
    <location>
        <begin position="47"/>
        <end position="70"/>
    </location>
</feature>
<dbReference type="Gene3D" id="3.40.50.12440">
    <property type="match status" value="1"/>
</dbReference>
<dbReference type="EMBL" id="SDKM01000023">
    <property type="protein sequence ID" value="RYP84503.1"/>
    <property type="molecule type" value="Genomic_DNA"/>
</dbReference>
<evidence type="ECO:0000259" key="5">
    <source>
        <dbReference type="PROSITE" id="PS51669"/>
    </source>
</evidence>
<comment type="caution">
    <text evidence="6">The sequence shown here is derived from an EMBL/GenBank/DDBJ whole genome shotgun (WGS) entry which is preliminary data.</text>
</comment>
<keyword evidence="3" id="KW-0408">Iron</keyword>
<name>A0A4Q4Z9G7_9ACTN</name>
<sequence length="70" mass="7971">MDGGISDALVRTRRFFTKGTVSDDLRTLSKKGGRQADDFYRDRWSHDKVVRSTHGVNCTGSCSWKVYVKD</sequence>
<dbReference type="GO" id="GO:0016491">
    <property type="term" value="F:oxidoreductase activity"/>
    <property type="evidence" value="ECO:0007669"/>
    <property type="project" value="InterPro"/>
</dbReference>
<evidence type="ECO:0000313" key="7">
    <source>
        <dbReference type="Proteomes" id="UP000295198"/>
    </source>
</evidence>
<accession>A0A4Q4Z9G7</accession>
<dbReference type="PROSITE" id="PS00551">
    <property type="entry name" value="MOLYBDOPTERIN_PROK_1"/>
    <property type="match status" value="1"/>
</dbReference>
<dbReference type="GO" id="GO:0046872">
    <property type="term" value="F:metal ion binding"/>
    <property type="evidence" value="ECO:0007669"/>
    <property type="project" value="UniProtKB-KW"/>
</dbReference>
<keyword evidence="7" id="KW-1185">Reference proteome</keyword>
<dbReference type="PROSITE" id="PS51669">
    <property type="entry name" value="4FE4S_MOW_BIS_MGD"/>
    <property type="match status" value="1"/>
</dbReference>
<dbReference type="PANTHER" id="PTHR43105">
    <property type="entry name" value="RESPIRATORY NITRATE REDUCTASE"/>
    <property type="match status" value="1"/>
</dbReference>
<protein>
    <recommendedName>
        <fullName evidence="5">4Fe-4S Mo/W bis-MGD-type domain-containing protein</fullName>
    </recommendedName>
</protein>
<gene>
    <name evidence="6" type="ORF">EKO23_15885</name>
</gene>
<evidence type="ECO:0000256" key="4">
    <source>
        <dbReference type="ARBA" id="ARBA00023014"/>
    </source>
</evidence>
<dbReference type="InterPro" id="IPR027467">
    <property type="entry name" value="MopterinOxRdtase_cofactor_BS"/>
</dbReference>
<keyword evidence="1" id="KW-0004">4Fe-4S</keyword>
<proteinExistence type="predicted"/>
<keyword evidence="2" id="KW-0479">Metal-binding</keyword>
<dbReference type="GO" id="GO:0016020">
    <property type="term" value="C:membrane"/>
    <property type="evidence" value="ECO:0007669"/>
    <property type="project" value="TreeGrafter"/>
</dbReference>
<dbReference type="InterPro" id="IPR050123">
    <property type="entry name" value="Prok_molybdopt-oxidoreductase"/>
</dbReference>
<evidence type="ECO:0000256" key="1">
    <source>
        <dbReference type="ARBA" id="ARBA00022485"/>
    </source>
</evidence>
<dbReference type="OrthoDB" id="9759518at2"/>
<feature type="non-terminal residue" evidence="6">
    <location>
        <position position="70"/>
    </location>
</feature>
<dbReference type="PANTHER" id="PTHR43105:SF2">
    <property type="entry name" value="RESPIRATORY NITRATE REDUCTASE 2 ALPHA CHAIN"/>
    <property type="match status" value="1"/>
</dbReference>
<keyword evidence="4" id="KW-0411">Iron-sulfur</keyword>
<dbReference type="InterPro" id="IPR006963">
    <property type="entry name" value="Mopterin_OxRdtase_4Fe-4S_dom"/>
</dbReference>
<evidence type="ECO:0000313" key="6">
    <source>
        <dbReference type="EMBL" id="RYP84503.1"/>
    </source>
</evidence>
<dbReference type="AlphaFoldDB" id="A0A4Q4Z9G7"/>